<dbReference type="Proteomes" id="UP000006038">
    <property type="component" value="Chromosome 10"/>
</dbReference>
<dbReference type="Gene3D" id="3.40.50.1820">
    <property type="entry name" value="alpha/beta hydrolase"/>
    <property type="match status" value="1"/>
</dbReference>
<comment type="similarity">
    <text evidence="2">Belongs to the AB hydrolase superfamily. Epoxide hydrolase family.</text>
</comment>
<reference evidence="4" key="2">
    <citation type="submission" date="2013-04" db="UniProtKB">
        <authorList>
            <consortium name="EnsemblPlants"/>
        </authorList>
    </citation>
    <scope>IDENTIFICATION</scope>
</reference>
<proteinExistence type="inferred from homology"/>
<sequence>MYVDSIEKSIHYRMSISIDNFIWWYVEIGARHRRHVRHLPVTAPHHVSLPPSPRVRALLLLLRRLRSTASRPETMATTEQQQQQQKIEHVHLRVRGLTLHVAQAGKGELGTVVFLHGFPEIWYSWRHQMLAVAAAGYRAVAPDWRGYGLSDQPPEPEAAGFDDLVEDLLAVLDALAVPKAFLVATDFGSMVAYDFALRHPNHTCGVMSLGAPFVSDRTSFNTLPEGFYVLRWVQPGRAEADFARYDVKRVVRTIYILFSRSDIPIAEKDQEIMDLADLSTPLPEWFTEEDLDVYSSLYEKSGFRYPLQMPYRSLFKRKPNGDAKFQVPVHVVMGEKDYVFKFPGVEFAMRDGGMEKHAQDLKITYIPEGCHFVQEQFPDRVNELLLGFLRDHPVAV</sequence>
<dbReference type="eggNOG" id="KOG4178">
    <property type="taxonomic scope" value="Eukaryota"/>
</dbReference>
<dbReference type="EnsemblPlants" id="OB10G21760.1">
    <property type="protein sequence ID" value="OB10G21760.1"/>
    <property type="gene ID" value="OB10G21760"/>
</dbReference>
<dbReference type="HOGENOM" id="CLU_020336_7_2_1"/>
<keyword evidence="5" id="KW-1185">Reference proteome</keyword>
<dbReference type="STRING" id="4533.J3N3S8"/>
<evidence type="ECO:0000256" key="2">
    <source>
        <dbReference type="ARBA" id="ARBA00038334"/>
    </source>
</evidence>
<accession>J3N3S8</accession>
<keyword evidence="1" id="KW-0378">Hydrolase</keyword>
<dbReference type="Pfam" id="PF00561">
    <property type="entry name" value="Abhydrolase_1"/>
    <property type="match status" value="1"/>
</dbReference>
<dbReference type="OMA" id="CMGHDWG"/>
<dbReference type="InterPro" id="IPR029058">
    <property type="entry name" value="AB_hydrolase_fold"/>
</dbReference>
<name>J3N3S8_ORYBR</name>
<evidence type="ECO:0000259" key="3">
    <source>
        <dbReference type="Pfam" id="PF00561"/>
    </source>
</evidence>
<feature type="domain" description="AB hydrolase-1" evidence="3">
    <location>
        <begin position="111"/>
        <end position="243"/>
    </location>
</feature>
<organism evidence="4">
    <name type="scientific">Oryza brachyantha</name>
    <name type="common">malo sina</name>
    <dbReference type="NCBI Taxonomy" id="4533"/>
    <lineage>
        <taxon>Eukaryota</taxon>
        <taxon>Viridiplantae</taxon>
        <taxon>Streptophyta</taxon>
        <taxon>Embryophyta</taxon>
        <taxon>Tracheophyta</taxon>
        <taxon>Spermatophyta</taxon>
        <taxon>Magnoliopsida</taxon>
        <taxon>Liliopsida</taxon>
        <taxon>Poales</taxon>
        <taxon>Poaceae</taxon>
        <taxon>BOP clade</taxon>
        <taxon>Oryzoideae</taxon>
        <taxon>Oryzeae</taxon>
        <taxon>Oryzinae</taxon>
        <taxon>Oryza</taxon>
    </lineage>
</organism>
<evidence type="ECO:0000256" key="1">
    <source>
        <dbReference type="ARBA" id="ARBA00022801"/>
    </source>
</evidence>
<protein>
    <recommendedName>
        <fullName evidence="3">AB hydrolase-1 domain-containing protein</fullName>
    </recommendedName>
</protein>
<dbReference type="SUPFAM" id="SSF53474">
    <property type="entry name" value="alpha/beta-Hydrolases"/>
    <property type="match status" value="1"/>
</dbReference>
<dbReference type="AlphaFoldDB" id="J3N3S8"/>
<reference evidence="4" key="1">
    <citation type="journal article" date="2013" name="Nat. Commun.">
        <title>Whole-genome sequencing of Oryza brachyantha reveals mechanisms underlying Oryza genome evolution.</title>
        <authorList>
            <person name="Chen J."/>
            <person name="Huang Q."/>
            <person name="Gao D."/>
            <person name="Wang J."/>
            <person name="Lang Y."/>
            <person name="Liu T."/>
            <person name="Li B."/>
            <person name="Bai Z."/>
            <person name="Luis Goicoechea J."/>
            <person name="Liang C."/>
            <person name="Chen C."/>
            <person name="Zhang W."/>
            <person name="Sun S."/>
            <person name="Liao Y."/>
            <person name="Zhang X."/>
            <person name="Yang L."/>
            <person name="Song C."/>
            <person name="Wang M."/>
            <person name="Shi J."/>
            <person name="Liu G."/>
            <person name="Liu J."/>
            <person name="Zhou H."/>
            <person name="Zhou W."/>
            <person name="Yu Q."/>
            <person name="An N."/>
            <person name="Chen Y."/>
            <person name="Cai Q."/>
            <person name="Wang B."/>
            <person name="Liu B."/>
            <person name="Min J."/>
            <person name="Huang Y."/>
            <person name="Wu H."/>
            <person name="Li Z."/>
            <person name="Zhang Y."/>
            <person name="Yin Y."/>
            <person name="Song W."/>
            <person name="Jiang J."/>
            <person name="Jackson S.A."/>
            <person name="Wing R.A."/>
            <person name="Wang J."/>
            <person name="Chen M."/>
        </authorList>
    </citation>
    <scope>NUCLEOTIDE SEQUENCE [LARGE SCALE GENOMIC DNA]</scope>
    <source>
        <strain evidence="4">cv. IRGC 101232</strain>
    </source>
</reference>
<evidence type="ECO:0000313" key="4">
    <source>
        <dbReference type="EnsemblPlants" id="OB10G21760.1"/>
    </source>
</evidence>
<dbReference type="InterPro" id="IPR000639">
    <property type="entry name" value="Epox_hydrolase-like"/>
</dbReference>
<dbReference type="InterPro" id="IPR000073">
    <property type="entry name" value="AB_hydrolase_1"/>
</dbReference>
<evidence type="ECO:0000313" key="5">
    <source>
        <dbReference type="Proteomes" id="UP000006038"/>
    </source>
</evidence>
<dbReference type="PRINTS" id="PR00412">
    <property type="entry name" value="EPOXHYDRLASE"/>
</dbReference>
<dbReference type="PANTHER" id="PTHR43329">
    <property type="entry name" value="EPOXIDE HYDROLASE"/>
    <property type="match status" value="1"/>
</dbReference>
<dbReference type="GO" id="GO:0016787">
    <property type="term" value="F:hydrolase activity"/>
    <property type="evidence" value="ECO:0007669"/>
    <property type="project" value="UniProtKB-KW"/>
</dbReference>
<dbReference type="Gramene" id="OB10G21760.1">
    <property type="protein sequence ID" value="OB10G21760.1"/>
    <property type="gene ID" value="OB10G21760"/>
</dbReference>